<dbReference type="Pfam" id="PF13813">
    <property type="entry name" value="MBOAT_2"/>
    <property type="match status" value="1"/>
</dbReference>
<evidence type="ECO:0000256" key="1">
    <source>
        <dbReference type="ARBA" id="ARBA00004141"/>
    </source>
</evidence>
<comment type="subcellular location">
    <subcellularLocation>
        <location evidence="1">Membrane</location>
        <topology evidence="1">Multi-pass membrane protein</topology>
    </subcellularLocation>
</comment>
<evidence type="ECO:0000256" key="5">
    <source>
        <dbReference type="SAM" id="Phobius"/>
    </source>
</evidence>
<keyword evidence="2 5" id="KW-0812">Transmembrane</keyword>
<proteinExistence type="predicted"/>
<feature type="domain" description="Wax synthase" evidence="6">
    <location>
        <begin position="230"/>
        <end position="317"/>
    </location>
</feature>
<sequence>MSCLPELAATIAAEYLVASLTLAFSTKKSSSRQLGLLSLSALVVLETVLLSAWSGLELLRGVVAFFCFVKTLHLVSLFLILRVEISQLLPQTRKPSPRFLAALNCVVGTRGIGTPWEVKTWTHRDHASPPNQTPKTKGAYIARTLLSLIWQFIVLDFLNFGAVRYFQREWPGALAADAEFLGPASSKEQLIARFPLALLLLVNLRMLLSMIYKVVALVSIAFFSGCPQSWPPLFGRVWDLRYFRVRDCWAVYWHSLLRWPLVTISSAIQHRLLPGSGKAQQMIQLLLIFSISGILHVLCAIYAGLPDNLGAIMLFFVGQSAAIVVQELVSPRPRAGKDSDTPWTRFLNFLSLLTWFYVSMPLLAYTALRMPVETNEFMPLSFVEEVGWQAMAGVISAGWAGWTLIGG</sequence>
<keyword evidence="4 5" id="KW-0472">Membrane</keyword>
<comment type="caution">
    <text evidence="7">The sequence shown here is derived from an EMBL/GenBank/DDBJ whole genome shotgun (WGS) entry which is preliminary data.</text>
</comment>
<accession>A0A1S9RFX8</accession>
<reference evidence="8" key="1">
    <citation type="submission" date="2015-09" db="EMBL/GenBank/DDBJ databases">
        <authorList>
            <person name="Fill T.P."/>
            <person name="Baretta J.F."/>
            <person name="de Almeida L.G."/>
            <person name="Rocha M."/>
            <person name="de Souza D.H."/>
            <person name="Malavazi I."/>
            <person name="Cerdeira L.T."/>
            <person name="Hong H."/>
            <person name="Samborskyy M."/>
            <person name="de Vasconcelos A.T."/>
            <person name="Leadlay P."/>
            <person name="Rodrigues-Filho E."/>
        </authorList>
    </citation>
    <scope>NUCLEOTIDE SEQUENCE [LARGE SCALE GENOMIC DNA]</scope>
    <source>
        <strain evidence="8">LaBioMMi 136</strain>
    </source>
</reference>
<evidence type="ECO:0000256" key="4">
    <source>
        <dbReference type="ARBA" id="ARBA00023136"/>
    </source>
</evidence>
<dbReference type="Proteomes" id="UP000190744">
    <property type="component" value="Unassembled WGS sequence"/>
</dbReference>
<dbReference type="AlphaFoldDB" id="A0A1S9RFX8"/>
<keyword evidence="3 5" id="KW-1133">Transmembrane helix</keyword>
<evidence type="ECO:0000256" key="3">
    <source>
        <dbReference type="ARBA" id="ARBA00022989"/>
    </source>
</evidence>
<organism evidence="7 8">
    <name type="scientific">Penicillium brasilianum</name>
    <dbReference type="NCBI Taxonomy" id="104259"/>
    <lineage>
        <taxon>Eukaryota</taxon>
        <taxon>Fungi</taxon>
        <taxon>Dikarya</taxon>
        <taxon>Ascomycota</taxon>
        <taxon>Pezizomycotina</taxon>
        <taxon>Eurotiomycetes</taxon>
        <taxon>Eurotiomycetidae</taxon>
        <taxon>Eurotiales</taxon>
        <taxon>Aspergillaceae</taxon>
        <taxon>Penicillium</taxon>
    </lineage>
</organism>
<protein>
    <recommendedName>
        <fullName evidence="6">Wax synthase domain-containing protein</fullName>
    </recommendedName>
</protein>
<feature type="transmembrane region" description="Helical" evidence="5">
    <location>
        <begin position="62"/>
        <end position="81"/>
    </location>
</feature>
<feature type="transmembrane region" description="Helical" evidence="5">
    <location>
        <begin position="346"/>
        <end position="366"/>
    </location>
</feature>
<name>A0A1S9RFX8_PENBI</name>
<dbReference type="EMBL" id="LJBN01000181">
    <property type="protein sequence ID" value="OOQ84442.1"/>
    <property type="molecule type" value="Genomic_DNA"/>
</dbReference>
<feature type="transmembrane region" description="Helical" evidence="5">
    <location>
        <begin position="36"/>
        <end position="56"/>
    </location>
</feature>
<evidence type="ECO:0000256" key="2">
    <source>
        <dbReference type="ARBA" id="ARBA00022692"/>
    </source>
</evidence>
<evidence type="ECO:0000313" key="8">
    <source>
        <dbReference type="Proteomes" id="UP000190744"/>
    </source>
</evidence>
<evidence type="ECO:0000259" key="6">
    <source>
        <dbReference type="Pfam" id="PF13813"/>
    </source>
</evidence>
<dbReference type="GO" id="GO:0016020">
    <property type="term" value="C:membrane"/>
    <property type="evidence" value="ECO:0007669"/>
    <property type="project" value="UniProtKB-SubCell"/>
</dbReference>
<dbReference type="InterPro" id="IPR032805">
    <property type="entry name" value="Wax_synthase_dom"/>
</dbReference>
<feature type="transmembrane region" description="Helical" evidence="5">
    <location>
        <begin position="386"/>
        <end position="405"/>
    </location>
</feature>
<feature type="transmembrane region" description="Helical" evidence="5">
    <location>
        <begin position="190"/>
        <end position="207"/>
    </location>
</feature>
<gene>
    <name evidence="7" type="ORF">PEBR_30526</name>
</gene>
<feature type="transmembrane region" description="Helical" evidence="5">
    <location>
        <begin position="309"/>
        <end position="325"/>
    </location>
</feature>
<feature type="transmembrane region" description="Helical" evidence="5">
    <location>
        <begin position="285"/>
        <end position="303"/>
    </location>
</feature>
<evidence type="ECO:0000313" key="7">
    <source>
        <dbReference type="EMBL" id="OOQ84442.1"/>
    </source>
</evidence>
<feature type="transmembrane region" description="Helical" evidence="5">
    <location>
        <begin position="145"/>
        <end position="166"/>
    </location>
</feature>